<evidence type="ECO:0000256" key="5">
    <source>
        <dbReference type="ARBA" id="ARBA00023065"/>
    </source>
</evidence>
<evidence type="ECO:0000256" key="2">
    <source>
        <dbReference type="ARBA" id="ARBA00022448"/>
    </source>
</evidence>
<name>A0A2T0U8T9_9SPHI</name>
<proteinExistence type="predicted"/>
<dbReference type="GO" id="GO:0005509">
    <property type="term" value="F:calcium ion binding"/>
    <property type="evidence" value="ECO:0007669"/>
    <property type="project" value="InterPro"/>
</dbReference>
<organism evidence="13 14">
    <name type="scientific">Arcticibacter pallidicorallinus</name>
    <dbReference type="NCBI Taxonomy" id="1259464"/>
    <lineage>
        <taxon>Bacteria</taxon>
        <taxon>Pseudomonadati</taxon>
        <taxon>Bacteroidota</taxon>
        <taxon>Sphingobacteriia</taxon>
        <taxon>Sphingobacteriales</taxon>
        <taxon>Sphingobacteriaceae</taxon>
        <taxon>Arcticibacter</taxon>
    </lineage>
</organism>
<dbReference type="EMBL" id="PVTH01000002">
    <property type="protein sequence ID" value="PRY54343.1"/>
    <property type="molecule type" value="Genomic_DNA"/>
</dbReference>
<evidence type="ECO:0000256" key="10">
    <source>
        <dbReference type="SAM" id="Coils"/>
    </source>
</evidence>
<dbReference type="CDD" id="cd07185">
    <property type="entry name" value="OmpA_C-like"/>
    <property type="match status" value="1"/>
</dbReference>
<keyword evidence="4" id="KW-0812">Transmembrane</keyword>
<evidence type="ECO:0000313" key="13">
    <source>
        <dbReference type="EMBL" id="PRY54343.1"/>
    </source>
</evidence>
<dbReference type="Proteomes" id="UP000238034">
    <property type="component" value="Unassembled WGS sequence"/>
</dbReference>
<feature type="signal peptide" evidence="11">
    <location>
        <begin position="1"/>
        <end position="24"/>
    </location>
</feature>
<dbReference type="InterPro" id="IPR011250">
    <property type="entry name" value="OMP/PagP_B-barrel"/>
</dbReference>
<dbReference type="PRINTS" id="PR01023">
    <property type="entry name" value="NAFLGMOTY"/>
</dbReference>
<feature type="chain" id="PRO_5015432575" evidence="11">
    <location>
        <begin position="25"/>
        <end position="440"/>
    </location>
</feature>
<dbReference type="AlphaFoldDB" id="A0A2T0U8T9"/>
<dbReference type="OrthoDB" id="1522982at2"/>
<dbReference type="Gene3D" id="3.30.1330.60">
    <property type="entry name" value="OmpA-like domain"/>
    <property type="match status" value="1"/>
</dbReference>
<evidence type="ECO:0000256" key="7">
    <source>
        <dbReference type="ARBA" id="ARBA00023136"/>
    </source>
</evidence>
<keyword evidence="8" id="KW-0998">Cell outer membrane</keyword>
<dbReference type="InterPro" id="IPR045743">
    <property type="entry name" value="DUF6089"/>
</dbReference>
<keyword evidence="10" id="KW-0175">Coiled coil</keyword>
<dbReference type="InterPro" id="IPR036737">
    <property type="entry name" value="OmpA-like_sf"/>
</dbReference>
<dbReference type="GO" id="GO:0006811">
    <property type="term" value="P:monoatomic ion transport"/>
    <property type="evidence" value="ECO:0007669"/>
    <property type="project" value="UniProtKB-KW"/>
</dbReference>
<evidence type="ECO:0000256" key="3">
    <source>
        <dbReference type="ARBA" id="ARBA00022452"/>
    </source>
</evidence>
<feature type="domain" description="OmpA-like" evidence="12">
    <location>
        <begin position="327"/>
        <end position="440"/>
    </location>
</feature>
<keyword evidence="11" id="KW-0732">Signal</keyword>
<dbReference type="InterPro" id="IPR028974">
    <property type="entry name" value="TSP_type-3_rpt"/>
</dbReference>
<dbReference type="InterPro" id="IPR006664">
    <property type="entry name" value="OMP_bac"/>
</dbReference>
<dbReference type="Gene3D" id="2.40.160.20">
    <property type="match status" value="1"/>
</dbReference>
<gene>
    <name evidence="13" type="ORF">B0I27_102109</name>
</gene>
<evidence type="ECO:0000259" key="12">
    <source>
        <dbReference type="PROSITE" id="PS51123"/>
    </source>
</evidence>
<evidence type="ECO:0000256" key="4">
    <source>
        <dbReference type="ARBA" id="ARBA00022692"/>
    </source>
</evidence>
<protein>
    <submittedName>
        <fullName evidence="13">OOP family OmpA-OmpF porin</fullName>
    </submittedName>
</protein>
<dbReference type="Pfam" id="PF00691">
    <property type="entry name" value="OmpA"/>
    <property type="match status" value="1"/>
</dbReference>
<dbReference type="RefSeq" id="WP_106291468.1">
    <property type="nucleotide sequence ID" value="NZ_PVTH01000002.1"/>
</dbReference>
<evidence type="ECO:0000256" key="9">
    <source>
        <dbReference type="PROSITE-ProRule" id="PRU00473"/>
    </source>
</evidence>
<sequence length="440" mass="48089">MKNVNIFKSGGILTALLISGGLMAQEPQSGTDYVKPFQPEAFRTWSIGVNGGAMYLGSFFGQDDYKGRKTEFGYGAYVKKQILPSFGLQADYFRGKLSANTSHLNGQDQAGPNASFSTDLHWAASISGNFTFANINFRQRQSVIQPYATVGAGMAEYRPTYTSTAGATTVSHNIPELIIPVGAGVKFRVTDGVNLDLGYKVTFVNSDNIDGYTRGVNDKYSYAHAGLEFALGDNRKPQLASHNIVSDIERDYSGRYDQLKSELDEQKQKNQQLEDKFNKTLVDTDKDGVVDLFDKCPGTPAGTAVDGSGCPLPERKPDVKVYITEEDKKVVAEAIKNLEFDFAKATIRESSFASLTRVADLLKSKNFSLKLAGHTDDVGSAASNTKLSKARAESVKQFLVSRGANASRIEATGYGEDQPIASNKTEEGRQQNRRVEFTLF</sequence>
<comment type="subcellular location">
    <subcellularLocation>
        <location evidence="1">Cell outer membrane</location>
        <topology evidence="1">Multi-pass membrane protein</topology>
    </subcellularLocation>
</comment>
<dbReference type="SUPFAM" id="SSF103088">
    <property type="entry name" value="OmpA-like"/>
    <property type="match status" value="1"/>
</dbReference>
<dbReference type="GO" id="GO:0046930">
    <property type="term" value="C:pore complex"/>
    <property type="evidence" value="ECO:0007669"/>
    <property type="project" value="UniProtKB-KW"/>
</dbReference>
<reference evidence="13 14" key="1">
    <citation type="submission" date="2018-03" db="EMBL/GenBank/DDBJ databases">
        <title>Genomic Encyclopedia of Type Strains, Phase III (KMG-III): the genomes of soil and plant-associated and newly described type strains.</title>
        <authorList>
            <person name="Whitman W."/>
        </authorList>
    </citation>
    <scope>NUCLEOTIDE SEQUENCE [LARGE SCALE GENOMIC DNA]</scope>
    <source>
        <strain evidence="13 14">CGMCC 1.9313</strain>
    </source>
</reference>
<evidence type="ECO:0000256" key="11">
    <source>
        <dbReference type="SAM" id="SignalP"/>
    </source>
</evidence>
<dbReference type="PRINTS" id="PR01021">
    <property type="entry name" value="OMPADOMAIN"/>
</dbReference>
<evidence type="ECO:0000256" key="6">
    <source>
        <dbReference type="ARBA" id="ARBA00023114"/>
    </source>
</evidence>
<accession>A0A2T0U8T9</accession>
<dbReference type="InterPro" id="IPR006665">
    <property type="entry name" value="OmpA-like"/>
</dbReference>
<comment type="caution">
    <text evidence="13">The sequence shown here is derived from an EMBL/GenBank/DDBJ whole genome shotgun (WGS) entry which is preliminary data.</text>
</comment>
<evidence type="ECO:0000256" key="1">
    <source>
        <dbReference type="ARBA" id="ARBA00004571"/>
    </source>
</evidence>
<dbReference type="Pfam" id="PF19573">
    <property type="entry name" value="DUF6089"/>
    <property type="match status" value="1"/>
</dbReference>
<dbReference type="GO" id="GO:0015288">
    <property type="term" value="F:porin activity"/>
    <property type="evidence" value="ECO:0007669"/>
    <property type="project" value="UniProtKB-KW"/>
</dbReference>
<keyword evidence="2" id="KW-0813">Transport</keyword>
<feature type="coiled-coil region" evidence="10">
    <location>
        <begin position="249"/>
        <end position="283"/>
    </location>
</feature>
<keyword evidence="3" id="KW-1134">Transmembrane beta strand</keyword>
<dbReference type="PANTHER" id="PTHR30329:SF21">
    <property type="entry name" value="LIPOPROTEIN YIAD-RELATED"/>
    <property type="match status" value="1"/>
</dbReference>
<dbReference type="SUPFAM" id="SSF103647">
    <property type="entry name" value="TSP type-3 repeat"/>
    <property type="match status" value="1"/>
</dbReference>
<evidence type="ECO:0000256" key="8">
    <source>
        <dbReference type="ARBA" id="ARBA00023237"/>
    </source>
</evidence>
<keyword evidence="14" id="KW-1185">Reference proteome</keyword>
<keyword evidence="6" id="KW-0626">Porin</keyword>
<keyword evidence="5" id="KW-0406">Ion transport</keyword>
<keyword evidence="7 9" id="KW-0472">Membrane</keyword>
<dbReference type="InterPro" id="IPR050330">
    <property type="entry name" value="Bact_OuterMem_StrucFunc"/>
</dbReference>
<dbReference type="SUPFAM" id="SSF56925">
    <property type="entry name" value="OMPA-like"/>
    <property type="match status" value="1"/>
</dbReference>
<dbReference type="PANTHER" id="PTHR30329">
    <property type="entry name" value="STATOR ELEMENT OF FLAGELLAR MOTOR COMPLEX"/>
    <property type="match status" value="1"/>
</dbReference>
<dbReference type="GO" id="GO:0009279">
    <property type="term" value="C:cell outer membrane"/>
    <property type="evidence" value="ECO:0007669"/>
    <property type="project" value="UniProtKB-SubCell"/>
</dbReference>
<dbReference type="PROSITE" id="PS51123">
    <property type="entry name" value="OMPA_2"/>
    <property type="match status" value="1"/>
</dbReference>
<evidence type="ECO:0000313" key="14">
    <source>
        <dbReference type="Proteomes" id="UP000238034"/>
    </source>
</evidence>